<keyword evidence="2" id="KW-0812">Transmembrane</keyword>
<proteinExistence type="predicted"/>
<sequence length="207" mass="22397">MPHHHHHPFHHRRRPLGVISSGVALVVIGTILVIISVIIGALYAACIAVSANTSTSCSGITTPIVLGVVGIVLIVSGIASIIGGIRMFILIKNVASDVAKDEMSSVVPVATTTVMTTTVQPQGNYQPQPTPIYYNNVQQPQPMYGYQPYPNNVVMVGQPQFQPQQPQISYSPYVQQQQPTTNVYPAQPYAPPTYDAQMQPYSSDSKV</sequence>
<dbReference type="OMA" id="IRMFIIM"/>
<dbReference type="Proteomes" id="UP000444721">
    <property type="component" value="Unassembled WGS sequence"/>
</dbReference>
<feature type="transmembrane region" description="Helical" evidence="2">
    <location>
        <begin position="21"/>
        <end position="44"/>
    </location>
</feature>
<gene>
    <name evidence="3" type="ORF">FDP41_002851</name>
</gene>
<dbReference type="VEuPathDB" id="AmoebaDB:NF0113470"/>
<organism evidence="3 4">
    <name type="scientific">Naegleria fowleri</name>
    <name type="common">Brain eating amoeba</name>
    <dbReference type="NCBI Taxonomy" id="5763"/>
    <lineage>
        <taxon>Eukaryota</taxon>
        <taxon>Discoba</taxon>
        <taxon>Heterolobosea</taxon>
        <taxon>Tetramitia</taxon>
        <taxon>Eutetramitia</taxon>
        <taxon>Vahlkampfiidae</taxon>
        <taxon>Naegleria</taxon>
    </lineage>
</organism>
<dbReference type="GeneID" id="68110069"/>
<reference evidence="3 4" key="1">
    <citation type="journal article" date="2019" name="Sci. Rep.">
        <title>Nanopore sequencing improves the draft genome of the human pathogenic amoeba Naegleria fowleri.</title>
        <authorList>
            <person name="Liechti N."/>
            <person name="Schurch N."/>
            <person name="Bruggmann R."/>
            <person name="Wittwer M."/>
        </authorList>
    </citation>
    <scope>NUCLEOTIDE SEQUENCE [LARGE SCALE GENOMIC DNA]</scope>
    <source>
        <strain evidence="3 4">ATCC 30894</strain>
    </source>
</reference>
<protein>
    <submittedName>
        <fullName evidence="3">Uncharacterized protein</fullName>
    </submittedName>
</protein>
<evidence type="ECO:0000256" key="2">
    <source>
        <dbReference type="SAM" id="Phobius"/>
    </source>
</evidence>
<evidence type="ECO:0000256" key="1">
    <source>
        <dbReference type="SAM" id="MobiDB-lite"/>
    </source>
</evidence>
<dbReference type="VEuPathDB" id="AmoebaDB:FDP41_002851"/>
<feature type="region of interest" description="Disordered" evidence="1">
    <location>
        <begin position="173"/>
        <end position="207"/>
    </location>
</feature>
<dbReference type="AlphaFoldDB" id="A0A6A5BT24"/>
<evidence type="ECO:0000313" key="4">
    <source>
        <dbReference type="Proteomes" id="UP000444721"/>
    </source>
</evidence>
<dbReference type="VEuPathDB" id="AmoebaDB:NfTy_056100"/>
<dbReference type="EMBL" id="VFQX01000030">
    <property type="protein sequence ID" value="KAF0978336.1"/>
    <property type="molecule type" value="Genomic_DNA"/>
</dbReference>
<dbReference type="RefSeq" id="XP_044563049.1">
    <property type="nucleotide sequence ID" value="XM_044706091.1"/>
</dbReference>
<keyword evidence="4" id="KW-1185">Reference proteome</keyword>
<keyword evidence="2" id="KW-1133">Transmembrane helix</keyword>
<feature type="transmembrane region" description="Helical" evidence="2">
    <location>
        <begin position="64"/>
        <end position="85"/>
    </location>
</feature>
<name>A0A6A5BT24_NAEFO</name>
<comment type="caution">
    <text evidence="3">The sequence shown here is derived from an EMBL/GenBank/DDBJ whole genome shotgun (WGS) entry which is preliminary data.</text>
</comment>
<keyword evidence="2" id="KW-0472">Membrane</keyword>
<accession>A0A6A5BT24</accession>
<evidence type="ECO:0000313" key="3">
    <source>
        <dbReference type="EMBL" id="KAF0978336.1"/>
    </source>
</evidence>